<dbReference type="EMBL" id="JAXCGZ010009713">
    <property type="protein sequence ID" value="KAK7076346.1"/>
    <property type="molecule type" value="Genomic_DNA"/>
</dbReference>
<comment type="caution">
    <text evidence="7">The sequence shown here is derived from an EMBL/GenBank/DDBJ whole genome shotgun (WGS) entry which is preliminary data.</text>
</comment>
<dbReference type="Gene3D" id="1.10.840.10">
    <property type="entry name" value="Ras guanine-nucleotide exchange factors catalytic domain"/>
    <property type="match status" value="1"/>
</dbReference>
<dbReference type="InterPro" id="IPR001895">
    <property type="entry name" value="RASGEF_cat_dom"/>
</dbReference>
<dbReference type="SMART" id="SM00229">
    <property type="entry name" value="RasGEFN"/>
    <property type="match status" value="1"/>
</dbReference>
<feature type="compositionally biased region" description="Polar residues" evidence="4">
    <location>
        <begin position="236"/>
        <end position="250"/>
    </location>
</feature>
<dbReference type="PROSITE" id="PS50212">
    <property type="entry name" value="RASGEF_NTER"/>
    <property type="match status" value="1"/>
</dbReference>
<feature type="region of interest" description="Disordered" evidence="4">
    <location>
        <begin position="331"/>
        <end position="368"/>
    </location>
</feature>
<dbReference type="PANTHER" id="PTHR23113:SF224">
    <property type="entry name" value="RAP GUANINE NUCLEOTIDE EXCHANGE FACTOR 1"/>
    <property type="match status" value="1"/>
</dbReference>
<organism evidence="7 8">
    <name type="scientific">Halocaridina rubra</name>
    <name type="common">Hawaiian red shrimp</name>
    <dbReference type="NCBI Taxonomy" id="373956"/>
    <lineage>
        <taxon>Eukaryota</taxon>
        <taxon>Metazoa</taxon>
        <taxon>Ecdysozoa</taxon>
        <taxon>Arthropoda</taxon>
        <taxon>Crustacea</taxon>
        <taxon>Multicrustacea</taxon>
        <taxon>Malacostraca</taxon>
        <taxon>Eumalacostraca</taxon>
        <taxon>Eucarida</taxon>
        <taxon>Decapoda</taxon>
        <taxon>Pleocyemata</taxon>
        <taxon>Caridea</taxon>
        <taxon>Atyoidea</taxon>
        <taxon>Atyidae</taxon>
        <taxon>Halocaridina</taxon>
    </lineage>
</organism>
<reference evidence="7 8" key="1">
    <citation type="submission" date="2023-11" db="EMBL/GenBank/DDBJ databases">
        <title>Halocaridina rubra genome assembly.</title>
        <authorList>
            <person name="Smith C."/>
        </authorList>
    </citation>
    <scope>NUCLEOTIDE SEQUENCE [LARGE SCALE GENOMIC DNA]</scope>
    <source>
        <strain evidence="7">EP-1</strain>
        <tissue evidence="7">Whole</tissue>
    </source>
</reference>
<feature type="domain" description="Ras-GEF" evidence="5">
    <location>
        <begin position="973"/>
        <end position="1198"/>
    </location>
</feature>
<accession>A0AAN8X519</accession>
<dbReference type="GO" id="GO:0005085">
    <property type="term" value="F:guanyl-nucleotide exchange factor activity"/>
    <property type="evidence" value="ECO:0007669"/>
    <property type="project" value="UniProtKB-KW"/>
</dbReference>
<dbReference type="SUPFAM" id="SSF48366">
    <property type="entry name" value="Ras GEF"/>
    <property type="match status" value="1"/>
</dbReference>
<dbReference type="PANTHER" id="PTHR23113">
    <property type="entry name" value="GUANINE NUCLEOTIDE EXCHANGE FACTOR"/>
    <property type="match status" value="1"/>
</dbReference>
<dbReference type="PROSITE" id="PS00720">
    <property type="entry name" value="RASGEF"/>
    <property type="match status" value="1"/>
</dbReference>
<keyword evidence="8" id="KW-1185">Reference proteome</keyword>
<evidence type="ECO:0000259" key="5">
    <source>
        <dbReference type="PROSITE" id="PS50009"/>
    </source>
</evidence>
<dbReference type="CDD" id="cd06224">
    <property type="entry name" value="REM"/>
    <property type="match status" value="1"/>
</dbReference>
<feature type="domain" description="N-terminal Ras-GEF" evidence="6">
    <location>
        <begin position="822"/>
        <end position="943"/>
    </location>
</feature>
<gene>
    <name evidence="7" type="primary">RAPGEF1</name>
    <name evidence="7" type="ORF">SK128_023128</name>
</gene>
<feature type="compositionally biased region" description="Polar residues" evidence="4">
    <location>
        <begin position="166"/>
        <end position="211"/>
    </location>
</feature>
<keyword evidence="1 3" id="KW-0344">Guanine-nucleotide releasing factor</keyword>
<dbReference type="CDD" id="cd00155">
    <property type="entry name" value="RasGEF"/>
    <property type="match status" value="1"/>
</dbReference>
<dbReference type="AlphaFoldDB" id="A0AAN8X519"/>
<feature type="compositionally biased region" description="Basic and acidic residues" evidence="4">
    <location>
        <begin position="557"/>
        <end position="567"/>
    </location>
</feature>
<dbReference type="InterPro" id="IPR008937">
    <property type="entry name" value="Ras-like_GEF"/>
</dbReference>
<sequence length="1203" mass="134983">DPKPRKGGAFIRALSFKSKLGGKFTGMKSPMRQSSGDRRIVKVEPSHTNDSFETKVEHVWRALDFYKDVVEKAISDMLPGSATVVLEMIIALNLALKPRFVNQNSSAVSSVIARVHQSVAELVRWSDQLLLYEEEAHNTQTVQQVVQAVREAVQALIDLADDKENLNTSSDSSTLDVTPSSVDNNNSVNFEKSSPYYSNRTSDSVPSNHRNSLPEIKADSPIANRSFLSPRESIKLTHSQSSDSILNNTDVEAPPPKPPLHGGRSDNAPPLPPKLKTHLRGNFMTENGVGNPMYLSSPLDHSSPLNRSPRESSSDWSHLSLGSTSYTASLDRVSRASHSSDQMSPASSLDSMNQQQEDHATHRRSLSSYSSLRDQFDLNFDRALHNNLGLSTCLDQRMQFGQHLLDSDTSSSLLPDSGFPSITSCLSNSSNSGYNSFSSSHSYSQVSKSVSESHSMKQSCTHMSSSSQVSSKMTYSSQRIVSYQQTTTRSSTSSSVSSASSSSSASEAERFENHTLSVAVPPALPAKQRNQQGRRSTEVRALSTYENVEADAVDSLDLRLKQKDDPSPKLPPKVSNLLGSSSSSSSSSVNSGYISSTTSMMSNSSTNSSQGSSSVVQLRRHTTLYQTQHGFNPCDENPPPLPLKKKHVMDYMKLFGQVSEPNENELLRHSVHQMHMVNSSDWLTTDNELELLQSAQYTEIIAGMDRISLQPPALPPKQNRRAITAPPIRQSLPATPQIPAIMYPSETFIEIPSVHINNHRRSSEEKDEPEEVLIRDQSVEVERKKVVEKKEVEKEVEEDEKDGPLDQLHVNELLIWKKEGEEGPDIRGGPVDALIVHASKANQRDFLYQEAFLTTYRTFISPEVLVNKLLYRYNKFIKTSDVDRQKAARNAFSLLVRVVDDLAIMDLNVETLETLTSFEFNLLSCGDLVLARALRKKIVEKLEARKRYNAPKESLSIASLGVTTKQANLLDFKSRDIAEQMTLLDAELFDIVEIPEVLLWAQEQNEEKSPNLTTFTEHFNKMSFWARSRILEQEDARDREKCVMKFIKIMKHLRNMNNFNSYLALLSALDSAPIRRLEWQKNITDGLKEYCALIDSSCAFRAYRQALSETSPPCIPYIGLILQDLTFVDIGNNHLISDGIVNFSKRWQQFNILDNMKRFKKCQYNFKKNEKIIAFFNNFDDYLNEEALWHISETIKPRGGKKK</sequence>
<dbReference type="InterPro" id="IPR019804">
    <property type="entry name" value="Ras_G-nucl-exch_fac_CS"/>
</dbReference>
<dbReference type="InterPro" id="IPR036964">
    <property type="entry name" value="RASGEF_cat_dom_sf"/>
</dbReference>
<dbReference type="Gene3D" id="1.20.870.10">
    <property type="entry name" value="Son of sevenless (SoS) protein Chain: S domain 1"/>
    <property type="match status" value="1"/>
</dbReference>
<evidence type="ECO:0000313" key="8">
    <source>
        <dbReference type="Proteomes" id="UP001381693"/>
    </source>
</evidence>
<name>A0AAN8X519_HALRR</name>
<dbReference type="GO" id="GO:0005886">
    <property type="term" value="C:plasma membrane"/>
    <property type="evidence" value="ECO:0007669"/>
    <property type="project" value="TreeGrafter"/>
</dbReference>
<evidence type="ECO:0000313" key="7">
    <source>
        <dbReference type="EMBL" id="KAK7076346.1"/>
    </source>
</evidence>
<evidence type="ECO:0000256" key="3">
    <source>
        <dbReference type="PROSITE-ProRule" id="PRU00168"/>
    </source>
</evidence>
<dbReference type="InterPro" id="IPR023578">
    <property type="entry name" value="Ras_GEF_dom_sf"/>
</dbReference>
<feature type="non-terminal residue" evidence="7">
    <location>
        <position position="1"/>
    </location>
</feature>
<feature type="region of interest" description="Disordered" evidence="4">
    <location>
        <begin position="164"/>
        <end position="218"/>
    </location>
</feature>
<dbReference type="FunFam" id="1.10.840.10:FF:000009">
    <property type="entry name" value="rap guanine nucleotide exchange factor 1"/>
    <property type="match status" value="1"/>
</dbReference>
<proteinExistence type="predicted"/>
<evidence type="ECO:0000256" key="4">
    <source>
        <dbReference type="SAM" id="MobiDB-lite"/>
    </source>
</evidence>
<dbReference type="Pfam" id="PF00617">
    <property type="entry name" value="RasGEF"/>
    <property type="match status" value="1"/>
</dbReference>
<dbReference type="PROSITE" id="PS50009">
    <property type="entry name" value="RASGEF_CAT"/>
    <property type="match status" value="1"/>
</dbReference>
<feature type="region of interest" description="Disordered" evidence="4">
    <location>
        <begin position="480"/>
        <end position="542"/>
    </location>
</feature>
<feature type="compositionally biased region" description="Low complexity" evidence="4">
    <location>
        <begin position="486"/>
        <end position="506"/>
    </location>
</feature>
<dbReference type="Pfam" id="PF00618">
    <property type="entry name" value="RasGEF_N"/>
    <property type="match status" value="1"/>
</dbReference>
<evidence type="ECO:0000256" key="1">
    <source>
        <dbReference type="ARBA" id="ARBA00022658"/>
    </source>
</evidence>
<protein>
    <recommendedName>
        <fullName evidence="2">CRK SH3-binding GNRP</fullName>
    </recommendedName>
</protein>
<dbReference type="SMART" id="SM00147">
    <property type="entry name" value="RasGEF"/>
    <property type="match status" value="1"/>
</dbReference>
<feature type="region of interest" description="Disordered" evidence="4">
    <location>
        <begin position="557"/>
        <end position="616"/>
    </location>
</feature>
<dbReference type="Proteomes" id="UP001381693">
    <property type="component" value="Unassembled WGS sequence"/>
</dbReference>
<evidence type="ECO:0000256" key="2">
    <source>
        <dbReference type="ARBA" id="ARBA00083313"/>
    </source>
</evidence>
<dbReference type="GO" id="GO:0007265">
    <property type="term" value="P:Ras protein signal transduction"/>
    <property type="evidence" value="ECO:0007669"/>
    <property type="project" value="TreeGrafter"/>
</dbReference>
<feature type="compositionally biased region" description="Low complexity" evidence="4">
    <location>
        <begin position="574"/>
        <end position="616"/>
    </location>
</feature>
<feature type="region of interest" description="Disordered" evidence="4">
    <location>
        <begin position="234"/>
        <end position="319"/>
    </location>
</feature>
<evidence type="ECO:0000259" key="6">
    <source>
        <dbReference type="PROSITE" id="PS50212"/>
    </source>
</evidence>
<dbReference type="InterPro" id="IPR000651">
    <property type="entry name" value="Ras-like_Gua-exchang_fac_N"/>
</dbReference>
<feature type="compositionally biased region" description="Polar residues" evidence="4">
    <location>
        <begin position="336"/>
        <end position="355"/>
    </location>
</feature>